<dbReference type="Proteomes" id="UP000320055">
    <property type="component" value="Unassembled WGS sequence"/>
</dbReference>
<dbReference type="OrthoDB" id="516113at2"/>
<name>A0A563W439_9CYAN</name>
<reference evidence="1 2" key="1">
    <citation type="submission" date="2019-01" db="EMBL/GenBank/DDBJ databases">
        <authorList>
            <person name="Brito A."/>
        </authorList>
    </citation>
    <scope>NUCLEOTIDE SEQUENCE [LARGE SCALE GENOMIC DNA]</scope>
    <source>
        <strain evidence="1">1</strain>
    </source>
</reference>
<dbReference type="AlphaFoldDB" id="A0A563W439"/>
<keyword evidence="2" id="KW-1185">Reference proteome</keyword>
<organism evidence="1 2">
    <name type="scientific">Hyella patelloides LEGE 07179</name>
    <dbReference type="NCBI Taxonomy" id="945734"/>
    <lineage>
        <taxon>Bacteria</taxon>
        <taxon>Bacillati</taxon>
        <taxon>Cyanobacteriota</taxon>
        <taxon>Cyanophyceae</taxon>
        <taxon>Pleurocapsales</taxon>
        <taxon>Hyellaceae</taxon>
        <taxon>Hyella</taxon>
    </lineage>
</organism>
<gene>
    <name evidence="1" type="ORF">H1P_80017</name>
</gene>
<evidence type="ECO:0000313" key="2">
    <source>
        <dbReference type="Proteomes" id="UP000320055"/>
    </source>
</evidence>
<proteinExistence type="predicted"/>
<sequence length="105" mass="12394">MDRESAKSNELAAKLQQISTEINQLAEQNQDDILFLLALLRDLEKTHRQIRTTMFENSLPKTRNDLYNLVKDIEEQGGWPYIERMRLRKLLKNMDSDFIPNSSKK</sequence>
<dbReference type="RefSeq" id="WP_144863588.1">
    <property type="nucleotide sequence ID" value="NZ_LR213772.1"/>
</dbReference>
<accession>A0A563W439</accession>
<evidence type="ECO:0000313" key="1">
    <source>
        <dbReference type="EMBL" id="VEP18462.1"/>
    </source>
</evidence>
<protein>
    <submittedName>
        <fullName evidence="1">Uncharacterized protein</fullName>
    </submittedName>
</protein>
<dbReference type="EMBL" id="CAACVJ010000687">
    <property type="protein sequence ID" value="VEP18462.1"/>
    <property type="molecule type" value="Genomic_DNA"/>
</dbReference>